<comment type="caution">
    <text evidence="7">The sequence shown here is derived from an EMBL/GenBank/DDBJ whole genome shotgun (WGS) entry which is preliminary data.</text>
</comment>
<keyword evidence="1" id="KW-1133">Transmembrane helix</keyword>
<keyword evidence="2" id="KW-0732">Signal</keyword>
<evidence type="ECO:0000313" key="7">
    <source>
        <dbReference type="EMBL" id="RNE99062.1"/>
    </source>
</evidence>
<reference evidence="7 8" key="1">
    <citation type="journal article" date="2018" name="BMC Genomics">
        <title>Genomic comparison of Trypanosoma conorhini and Trypanosoma rangeli to Trypanosoma cruzi strains of high and low virulence.</title>
        <authorList>
            <person name="Bradwell K.R."/>
            <person name="Koparde V.N."/>
            <person name="Matveyev A.V."/>
            <person name="Serrano M.G."/>
            <person name="Alves J.M."/>
            <person name="Parikh H."/>
            <person name="Huang B."/>
            <person name="Lee V."/>
            <person name="Espinosa-Alvarez O."/>
            <person name="Ortiz P.A."/>
            <person name="Costa-Martins A.G."/>
            <person name="Teixeira M.M."/>
            <person name="Buck G.A."/>
        </authorList>
    </citation>
    <scope>NUCLEOTIDE SEQUENCE [LARGE SCALE GENOMIC DNA]</scope>
    <source>
        <strain evidence="7 8">025E</strain>
    </source>
</reference>
<feature type="signal peptide" evidence="2">
    <location>
        <begin position="1"/>
        <end position="44"/>
    </location>
</feature>
<dbReference type="Pfam" id="PF24325">
    <property type="entry name" value="DUF7495"/>
    <property type="match status" value="1"/>
</dbReference>
<dbReference type="InterPro" id="IPR055919">
    <property type="entry name" value="DUF7496"/>
</dbReference>
<accession>A0A3R7MAE0</accession>
<feature type="domain" description="DUF7495" evidence="3">
    <location>
        <begin position="837"/>
        <end position="939"/>
    </location>
</feature>
<feature type="domain" description="DUF7496" evidence="4">
    <location>
        <begin position="1148"/>
        <end position="1261"/>
    </location>
</feature>
<dbReference type="GeneID" id="40322703"/>
<evidence type="ECO:0000259" key="4">
    <source>
        <dbReference type="Pfam" id="PF24326"/>
    </source>
</evidence>
<dbReference type="InterPro" id="IPR055920">
    <property type="entry name" value="DUF7497"/>
</dbReference>
<dbReference type="OrthoDB" id="242941at2759"/>
<organism evidence="7 8">
    <name type="scientific">Trypanosoma conorhini</name>
    <dbReference type="NCBI Taxonomy" id="83891"/>
    <lineage>
        <taxon>Eukaryota</taxon>
        <taxon>Discoba</taxon>
        <taxon>Euglenozoa</taxon>
        <taxon>Kinetoplastea</taxon>
        <taxon>Metakinetoplastina</taxon>
        <taxon>Trypanosomatida</taxon>
        <taxon>Trypanosomatidae</taxon>
        <taxon>Trypanosoma</taxon>
    </lineage>
</organism>
<dbReference type="Pfam" id="PF24327">
    <property type="entry name" value="DUF7497"/>
    <property type="match status" value="1"/>
</dbReference>
<dbReference type="InterPro" id="IPR055918">
    <property type="entry name" value="DUF7495"/>
</dbReference>
<evidence type="ECO:0000259" key="3">
    <source>
        <dbReference type="Pfam" id="PF24325"/>
    </source>
</evidence>
<evidence type="ECO:0000259" key="6">
    <source>
        <dbReference type="Pfam" id="PF24328"/>
    </source>
</evidence>
<dbReference type="RefSeq" id="XP_029223959.1">
    <property type="nucleotide sequence ID" value="XM_029375918.1"/>
</dbReference>
<sequence>MTVGKPPSINKRPMLTASPPALRRATFFVAAMMASLLLLSVAGSEEVVVGVLDGTRKLNAGDIKAGFRAGEKNFITRCGDFDTHGDRFIVVLEMGNFSDYLVPKAGVTLCGLLTNPTGAQRYLYAPQDPRKATWDGHTLPIAPSLYATALGGSAEGYVSGGRSTLSFWGDSGSDTNHTGGCCALMPNQEAAWYRPYRLLLVPTAPAAYLAWGTKPTVSVTNGPVVFEVNVWNARSEPVREKVTFDITTNGKKVTVTSPTGRYTHFGDPPEKGTAKYAITVDLVSGPATVNTKQLKTEVDVLGKLPWDVKPSAGEKIPALVRFGKKGTAIGPADGATALGEDWFASTIVGGESQLRPVAGHFNTATPHKLPPVRDRWENVTQADGVFEARVPCKSVQYYAVSVYSAVDQRIVVQYEYDTAAVVYFAGERFVPQELDGARRGSFALDVMQGYHQVLAKLFSDGSTAVKGSESCTTLSSFSMRVVGSAVGYTHAVRPDIPEGAYELWNNDYVFYLLHLGVEREEYLYGGLNEDFINVSAASPRPGDYMSGKLWKPLVFYGGRIPVSAERLPADKEAAVSYVAIAIYSGYEEKVPLGWTFISGGKTDVFIDGELVHSRPSDTGPRTENFTTPISRGWHQLIVRIAATKGQSWGLTFYIHFDNYRLGASHKPGTNLPFGVASIRPNTPLFSLMALVDRELQDGAIPFNPSNATAVGTGFADLPVGASYLPGLLSPQRIWTLGQERQYQWVGKVSADGNWGSRSFGGNFNQYWSLVLYATERMQATTRVVFHGGYAIWLGGTLVGSSPLAWRKEVRQTLSLEKGWNQLVIKLQANNSFHFVDTHTGTTTWTKANAVCAGTRNMELCPGSAVCPLGVGRPGAVPVAGGSSFVPVNTAENEWVQVSAKGGNGTSLCETWRKAHDGQSPKWGEASDNLPERHLVPCCGDNPPPSMWLSITPSPHAKGELGYTYDVPIVVEAPVLAVDDPAARTQTVRMVSATPGATIKYAVNNAREMVVYAGPLTITESSTIVAQAFAQNRESRRTQFFVEINKEPSVDRLACVANEKCPLFVSGVDPEWRIAVLTTKTPGKVMKNYLNVTYALQQQPSPGFSGVLDVKQHRVVVPPLAGGTFYVIPYNGAAKARMMLNLVTYSEPKLTPREVLGTQETAFQIEGGVTEGDAVLLPFRKSGPPATCDAAACAAAFNGNLDSVAVLRSGGSVHFTQDLYGCVGELSCLCLCLSCSKEVSRREPLSIGSPKVVSKTVNVSVMSPVSPTEESVGAVRPSRVHDGDVLEMFGAFITSSRYSVRFVPAVPGSGIRVAPLCAVDKVTTSTLSCKMQVRAGTIGRWNVSLMKGTTQVPFVEGARSEILALPLEPSVKSATGSCAAASVKCVTGAQLIFHGTNFNPLQPSYNDVVVGDDVAANPILCRLTAATETELTCVLSIPRDKEHGTYPIRVRIRASGTEWGAAQGAGFLVLGAGEHVPGWKPNDVPQPVPVNDEKKSNTALVVGLVLGSIILVLILVAVAMFLRSYSPSEKDNDEMVPLELQLLRTGRESAESSRQTKLLTEL</sequence>
<keyword evidence="1" id="KW-0472">Membrane</keyword>
<evidence type="ECO:0000256" key="2">
    <source>
        <dbReference type="SAM" id="SignalP"/>
    </source>
</evidence>
<dbReference type="EMBL" id="MKKU01000983">
    <property type="protein sequence ID" value="RNE99062.1"/>
    <property type="molecule type" value="Genomic_DNA"/>
</dbReference>
<feature type="domain" description="DUF7497" evidence="5">
    <location>
        <begin position="1268"/>
        <end position="1365"/>
    </location>
</feature>
<dbReference type="Pfam" id="PF24328">
    <property type="entry name" value="DUF7498"/>
    <property type="match status" value="1"/>
</dbReference>
<proteinExistence type="predicted"/>
<keyword evidence="1" id="KW-0812">Transmembrane</keyword>
<feature type="chain" id="PRO_5018596264" evidence="2">
    <location>
        <begin position="45"/>
        <end position="1561"/>
    </location>
</feature>
<dbReference type="Proteomes" id="UP000284403">
    <property type="component" value="Unassembled WGS sequence"/>
</dbReference>
<name>A0A3R7MAE0_9TRYP</name>
<evidence type="ECO:0000313" key="8">
    <source>
        <dbReference type="Proteomes" id="UP000284403"/>
    </source>
</evidence>
<evidence type="ECO:0000259" key="5">
    <source>
        <dbReference type="Pfam" id="PF24327"/>
    </source>
</evidence>
<feature type="transmembrane region" description="Helical" evidence="1">
    <location>
        <begin position="1498"/>
        <end position="1521"/>
    </location>
</feature>
<evidence type="ECO:0000256" key="1">
    <source>
        <dbReference type="SAM" id="Phobius"/>
    </source>
</evidence>
<gene>
    <name evidence="7" type="ORF">Tco025E_09092</name>
</gene>
<keyword evidence="8" id="KW-1185">Reference proteome</keyword>
<protein>
    <submittedName>
        <fullName evidence="7">Uncharacterized protein</fullName>
    </submittedName>
</protein>
<dbReference type="InterPro" id="IPR055921">
    <property type="entry name" value="DUF7498"/>
</dbReference>
<dbReference type="Pfam" id="PF24326">
    <property type="entry name" value="DUF7496"/>
    <property type="match status" value="1"/>
</dbReference>
<feature type="domain" description="DUF7498" evidence="6">
    <location>
        <begin position="1375"/>
        <end position="1471"/>
    </location>
</feature>